<dbReference type="AlphaFoldDB" id="A0A8C6UZ18"/>
<organism evidence="1 2">
    <name type="scientific">Neogobius melanostomus</name>
    <name type="common">round goby</name>
    <dbReference type="NCBI Taxonomy" id="47308"/>
    <lineage>
        <taxon>Eukaryota</taxon>
        <taxon>Metazoa</taxon>
        <taxon>Chordata</taxon>
        <taxon>Craniata</taxon>
        <taxon>Vertebrata</taxon>
        <taxon>Euteleostomi</taxon>
        <taxon>Actinopterygii</taxon>
        <taxon>Neopterygii</taxon>
        <taxon>Teleostei</taxon>
        <taxon>Neoteleostei</taxon>
        <taxon>Acanthomorphata</taxon>
        <taxon>Gobiaria</taxon>
        <taxon>Gobiiformes</taxon>
        <taxon>Gobioidei</taxon>
        <taxon>Gobiidae</taxon>
        <taxon>Benthophilinae</taxon>
        <taxon>Neogobiini</taxon>
        <taxon>Neogobius</taxon>
    </lineage>
</organism>
<dbReference type="InterPro" id="IPR036116">
    <property type="entry name" value="FN3_sf"/>
</dbReference>
<name>A0A8C6UZ18_9GOBI</name>
<dbReference type="InterPro" id="IPR013783">
    <property type="entry name" value="Ig-like_fold"/>
</dbReference>
<proteinExistence type="predicted"/>
<reference evidence="1" key="1">
    <citation type="submission" date="2025-08" db="UniProtKB">
        <authorList>
            <consortium name="Ensembl"/>
        </authorList>
    </citation>
    <scope>IDENTIFICATION</scope>
</reference>
<dbReference type="SUPFAM" id="SSF49265">
    <property type="entry name" value="Fibronectin type III"/>
    <property type="match status" value="1"/>
</dbReference>
<dbReference type="Proteomes" id="UP000694523">
    <property type="component" value="Unplaced"/>
</dbReference>
<dbReference type="Gene3D" id="2.60.40.10">
    <property type="entry name" value="Immunoglobulins"/>
    <property type="match status" value="1"/>
</dbReference>
<dbReference type="Ensembl" id="ENSNMLT00000048113.1">
    <property type="protein sequence ID" value="ENSNMLP00000043339.1"/>
    <property type="gene ID" value="ENSNMLG00000026301.1"/>
</dbReference>
<protein>
    <submittedName>
        <fullName evidence="1">Uncharacterized protein</fullName>
    </submittedName>
</protein>
<keyword evidence="2" id="KW-1185">Reference proteome</keyword>
<accession>A0A8C6UZ18</accession>
<evidence type="ECO:0000313" key="2">
    <source>
        <dbReference type="Proteomes" id="UP000694523"/>
    </source>
</evidence>
<reference evidence="1" key="2">
    <citation type="submission" date="2025-09" db="UniProtKB">
        <authorList>
            <consortium name="Ensembl"/>
        </authorList>
    </citation>
    <scope>IDENTIFICATION</scope>
</reference>
<sequence length="106" mass="12314">MLTRKFDGFTLEIIDSDWLTKPQEYNVSLHVQSLDIKGLRPSTDYIGYLYGAYKGSRTTATSIVASTGILTRFQMLVPCHVGHNRYYVFYSTYKQSFIFYLEVKTF</sequence>
<evidence type="ECO:0000313" key="1">
    <source>
        <dbReference type="Ensembl" id="ENSNMLP00000043339.1"/>
    </source>
</evidence>